<gene>
    <name evidence="2" type="ORF">MKW94_005816</name>
</gene>
<keyword evidence="1" id="KW-0732">Signal</keyword>
<organism evidence="2 3">
    <name type="scientific">Papaver nudicaule</name>
    <name type="common">Iceland poppy</name>
    <dbReference type="NCBI Taxonomy" id="74823"/>
    <lineage>
        <taxon>Eukaryota</taxon>
        <taxon>Viridiplantae</taxon>
        <taxon>Streptophyta</taxon>
        <taxon>Embryophyta</taxon>
        <taxon>Tracheophyta</taxon>
        <taxon>Spermatophyta</taxon>
        <taxon>Magnoliopsida</taxon>
        <taxon>Ranunculales</taxon>
        <taxon>Papaveraceae</taxon>
        <taxon>Papaveroideae</taxon>
        <taxon>Papaver</taxon>
    </lineage>
</organism>
<proteinExistence type="predicted"/>
<accession>A0AA41VFV3</accession>
<comment type="caution">
    <text evidence="2">The sequence shown here is derived from an EMBL/GenBank/DDBJ whole genome shotgun (WGS) entry which is preliminary data.</text>
</comment>
<feature type="chain" id="PRO_5041382497" evidence="1">
    <location>
        <begin position="29"/>
        <end position="105"/>
    </location>
</feature>
<name>A0AA41VFV3_PAPNU</name>
<sequence length="105" mass="11136">MARGGANMMGWAMLLVVVMASYVGKAEGATGVCIYDCYQEKNPSGAEAAAAVVQCYAECLHYSGLKTQVKSSPKMQKALELLAEAPEKQQDIPISLGRKALPNSP</sequence>
<keyword evidence="3" id="KW-1185">Reference proteome</keyword>
<feature type="signal peptide" evidence="1">
    <location>
        <begin position="1"/>
        <end position="28"/>
    </location>
</feature>
<dbReference type="Proteomes" id="UP001177140">
    <property type="component" value="Unassembled WGS sequence"/>
</dbReference>
<dbReference type="EMBL" id="JAJJMA010213465">
    <property type="protein sequence ID" value="MCL7040524.1"/>
    <property type="molecule type" value="Genomic_DNA"/>
</dbReference>
<evidence type="ECO:0000256" key="1">
    <source>
        <dbReference type="SAM" id="SignalP"/>
    </source>
</evidence>
<protein>
    <submittedName>
        <fullName evidence="2">Uncharacterized protein</fullName>
    </submittedName>
</protein>
<evidence type="ECO:0000313" key="3">
    <source>
        <dbReference type="Proteomes" id="UP001177140"/>
    </source>
</evidence>
<dbReference type="AlphaFoldDB" id="A0AA41VFV3"/>
<reference evidence="2" key="1">
    <citation type="submission" date="2022-03" db="EMBL/GenBank/DDBJ databases">
        <title>A functionally conserved STORR gene fusion in Papaver species that diverged 16.8 million years ago.</title>
        <authorList>
            <person name="Catania T."/>
        </authorList>
    </citation>
    <scope>NUCLEOTIDE SEQUENCE</scope>
    <source>
        <strain evidence="2">S-191538</strain>
    </source>
</reference>
<evidence type="ECO:0000313" key="2">
    <source>
        <dbReference type="EMBL" id="MCL7040524.1"/>
    </source>
</evidence>